<accession>A0A0B0NZX5</accession>
<protein>
    <submittedName>
        <fullName evidence="1">Uncharacterized protein</fullName>
    </submittedName>
</protein>
<gene>
    <name evidence="1" type="ORF">F383_21062</name>
</gene>
<reference evidence="2" key="1">
    <citation type="submission" date="2014-09" db="EMBL/GenBank/DDBJ databases">
        <authorList>
            <person name="Mudge J."/>
            <person name="Ramaraj T."/>
            <person name="Lindquist I.E."/>
            <person name="Bharti A.K."/>
            <person name="Sundararajan A."/>
            <person name="Cameron C.T."/>
            <person name="Woodward J.E."/>
            <person name="May G.D."/>
            <person name="Brubaker C."/>
            <person name="Broadhvest J."/>
            <person name="Wilkins T.A."/>
        </authorList>
    </citation>
    <scope>NUCLEOTIDE SEQUENCE</scope>
    <source>
        <strain evidence="2">cv. AKA8401</strain>
    </source>
</reference>
<evidence type="ECO:0000313" key="2">
    <source>
        <dbReference type="Proteomes" id="UP000032142"/>
    </source>
</evidence>
<evidence type="ECO:0000313" key="1">
    <source>
        <dbReference type="EMBL" id="KHG18192.1"/>
    </source>
</evidence>
<dbReference type="Proteomes" id="UP000032142">
    <property type="component" value="Unassembled WGS sequence"/>
</dbReference>
<organism evidence="1 2">
    <name type="scientific">Gossypium arboreum</name>
    <name type="common">Tree cotton</name>
    <name type="synonym">Gossypium nanking</name>
    <dbReference type="NCBI Taxonomy" id="29729"/>
    <lineage>
        <taxon>Eukaryota</taxon>
        <taxon>Viridiplantae</taxon>
        <taxon>Streptophyta</taxon>
        <taxon>Embryophyta</taxon>
        <taxon>Tracheophyta</taxon>
        <taxon>Spermatophyta</taxon>
        <taxon>Magnoliopsida</taxon>
        <taxon>eudicotyledons</taxon>
        <taxon>Gunneridae</taxon>
        <taxon>Pentapetalae</taxon>
        <taxon>rosids</taxon>
        <taxon>malvids</taxon>
        <taxon>Malvales</taxon>
        <taxon>Malvaceae</taxon>
        <taxon>Malvoideae</taxon>
        <taxon>Gossypium</taxon>
    </lineage>
</organism>
<keyword evidence="2" id="KW-1185">Reference proteome</keyword>
<sequence>MSGMCQVT</sequence>
<dbReference type="EMBL" id="KN410061">
    <property type="protein sequence ID" value="KHG18192.1"/>
    <property type="molecule type" value="Genomic_DNA"/>
</dbReference>
<name>A0A0B0NZX5_GOSAR</name>
<proteinExistence type="predicted"/>